<dbReference type="PANTHER" id="PTHR34009:SF2">
    <property type="entry name" value="PROTEIN STAR"/>
    <property type="match status" value="1"/>
</dbReference>
<evidence type="ECO:0000313" key="2">
    <source>
        <dbReference type="EMBL" id="ETR69052.1"/>
    </source>
</evidence>
<dbReference type="AlphaFoldDB" id="A0A1V1P2D7"/>
<dbReference type="NCBIfam" id="TIGR01444">
    <property type="entry name" value="fkbM_fam"/>
    <property type="match status" value="1"/>
</dbReference>
<organism evidence="2 3">
    <name type="scientific">Candidatus Magnetoglobus multicellularis str. Araruama</name>
    <dbReference type="NCBI Taxonomy" id="890399"/>
    <lineage>
        <taxon>Bacteria</taxon>
        <taxon>Pseudomonadati</taxon>
        <taxon>Thermodesulfobacteriota</taxon>
        <taxon>Desulfobacteria</taxon>
        <taxon>Desulfobacterales</taxon>
        <taxon>Desulfobacteraceae</taxon>
        <taxon>Candidatus Magnetoglobus</taxon>
    </lineage>
</organism>
<dbReference type="EMBL" id="ATBP01000751">
    <property type="protein sequence ID" value="ETR69052.1"/>
    <property type="molecule type" value="Genomic_DNA"/>
</dbReference>
<comment type="caution">
    <text evidence="2">The sequence shown here is derived from an EMBL/GenBank/DDBJ whole genome shotgun (WGS) entry which is preliminary data.</text>
</comment>
<dbReference type="GO" id="GO:0032259">
    <property type="term" value="P:methylation"/>
    <property type="evidence" value="ECO:0007669"/>
    <property type="project" value="UniProtKB-KW"/>
</dbReference>
<keyword evidence="2" id="KW-0489">Methyltransferase</keyword>
<dbReference type="GO" id="GO:0006888">
    <property type="term" value="P:endoplasmic reticulum to Golgi vesicle-mediated transport"/>
    <property type="evidence" value="ECO:0007669"/>
    <property type="project" value="TreeGrafter"/>
</dbReference>
<name>A0A1V1P2D7_9BACT</name>
<dbReference type="Pfam" id="PF05050">
    <property type="entry name" value="Methyltransf_21"/>
    <property type="match status" value="1"/>
</dbReference>
<gene>
    <name evidence="2" type="ORF">OMM_04187</name>
</gene>
<dbReference type="PANTHER" id="PTHR34009">
    <property type="entry name" value="PROTEIN STAR"/>
    <property type="match status" value="1"/>
</dbReference>
<dbReference type="Gene3D" id="3.40.50.150">
    <property type="entry name" value="Vaccinia Virus protein VP39"/>
    <property type="match status" value="1"/>
</dbReference>
<proteinExistence type="predicted"/>
<dbReference type="InterPro" id="IPR006342">
    <property type="entry name" value="FkbM_mtfrase"/>
</dbReference>
<protein>
    <submittedName>
        <fullName evidence="2">Methyltransferase FkbM</fullName>
    </submittedName>
</protein>
<accession>A0A1V1P2D7</accession>
<dbReference type="GO" id="GO:0008168">
    <property type="term" value="F:methyltransferase activity"/>
    <property type="evidence" value="ECO:0007669"/>
    <property type="project" value="UniProtKB-KW"/>
</dbReference>
<dbReference type="SUPFAM" id="SSF53335">
    <property type="entry name" value="S-adenosyl-L-methionine-dependent methyltransferases"/>
    <property type="match status" value="1"/>
</dbReference>
<dbReference type="Proteomes" id="UP000189670">
    <property type="component" value="Unassembled WGS sequence"/>
</dbReference>
<dbReference type="GO" id="GO:0016197">
    <property type="term" value="P:endosomal transport"/>
    <property type="evidence" value="ECO:0007669"/>
    <property type="project" value="TreeGrafter"/>
</dbReference>
<sequence>MDIKEQNEHEEKKNIRQYFDNKTKGVFVEVGAHEPVSIYSQTWHLENLSDWEGILVEPNPVLAQKARELRPKSKVIEAACTSNEKVGEISLFIPIYEGNEITGHASLEINADDYNYQQHKSVNVKAKTLTEILENNNVSNIDLLSIDVEGTEYDVLSGIDFNKYRPQLILLEDKHVYLNKHFFLKKVGYRLAKRENGNCWYIPKGEKMPEFAFVEKLKLMKRMYLSIWFKKIALAFRHKSLKPLKRL</sequence>
<dbReference type="InterPro" id="IPR053202">
    <property type="entry name" value="EGF_Rcpt_Signaling_Reg"/>
</dbReference>
<dbReference type="InterPro" id="IPR029063">
    <property type="entry name" value="SAM-dependent_MTases_sf"/>
</dbReference>
<reference evidence="3" key="1">
    <citation type="submission" date="2012-11" db="EMBL/GenBank/DDBJ databases">
        <authorList>
            <person name="Lucero-Rivera Y.E."/>
            <person name="Tovar-Ramirez D."/>
        </authorList>
    </citation>
    <scope>NUCLEOTIDE SEQUENCE [LARGE SCALE GENOMIC DNA]</scope>
    <source>
        <strain evidence="3">Araruama</strain>
    </source>
</reference>
<keyword evidence="2" id="KW-0808">Transferase</keyword>
<feature type="domain" description="Methyltransferase FkbM" evidence="1">
    <location>
        <begin position="29"/>
        <end position="177"/>
    </location>
</feature>
<evidence type="ECO:0000259" key="1">
    <source>
        <dbReference type="Pfam" id="PF05050"/>
    </source>
</evidence>
<dbReference type="GO" id="GO:0005737">
    <property type="term" value="C:cytoplasm"/>
    <property type="evidence" value="ECO:0007669"/>
    <property type="project" value="GOC"/>
</dbReference>
<dbReference type="GO" id="GO:0005886">
    <property type="term" value="C:plasma membrane"/>
    <property type="evidence" value="ECO:0007669"/>
    <property type="project" value="TreeGrafter"/>
</dbReference>
<evidence type="ECO:0000313" key="3">
    <source>
        <dbReference type="Proteomes" id="UP000189670"/>
    </source>
</evidence>